<dbReference type="GO" id="GO:0015221">
    <property type="term" value="F:lipopolysaccharide transmembrane transporter activity"/>
    <property type="evidence" value="ECO:0007669"/>
    <property type="project" value="InterPro"/>
</dbReference>
<keyword evidence="1" id="KW-1133">Transmembrane helix</keyword>
<gene>
    <name evidence="2" type="ORF">AVDCRST_MAG90-2332</name>
</gene>
<accession>A0A6J4M3Q8</accession>
<sequence length="224" mass="24174">MVDRGRSEKPAASKAGLRAYQQAHRHSSRVRFFRRVIPIGAVIAIGFVAVVAVFNPFGKIAGLTMGPISLSGTQVTMESPRLSGYRKDNRAYEVTAVAAMQDVRRPTVIELRDMKARLTLDDAGTVARLEADTGLFDTQKEQLEVRQNVRVRTDGGQEADLRSASVDLKAGTVVSNEPVTVRLPDATVEANSLNIRDSGKIITFIGNVKTVIDPGAAEARSNAA</sequence>
<proteinExistence type="predicted"/>
<reference evidence="2" key="1">
    <citation type="submission" date="2020-02" db="EMBL/GenBank/DDBJ databases">
        <authorList>
            <person name="Meier V. D."/>
        </authorList>
    </citation>
    <scope>NUCLEOTIDE SEQUENCE</scope>
    <source>
        <strain evidence="2">AVDCRST_MAG90</strain>
    </source>
</reference>
<feature type="transmembrane region" description="Helical" evidence="1">
    <location>
        <begin position="32"/>
        <end position="54"/>
    </location>
</feature>
<dbReference type="InterPro" id="IPR026265">
    <property type="entry name" value="LptC"/>
</dbReference>
<dbReference type="GO" id="GO:0005886">
    <property type="term" value="C:plasma membrane"/>
    <property type="evidence" value="ECO:0007669"/>
    <property type="project" value="InterPro"/>
</dbReference>
<keyword evidence="1" id="KW-0472">Membrane</keyword>
<name>A0A6J4M3Q8_9HYPH</name>
<keyword evidence="1" id="KW-0812">Transmembrane</keyword>
<dbReference type="InterPro" id="IPR010664">
    <property type="entry name" value="LipoPS_assembly_LptC-rel"/>
</dbReference>
<dbReference type="Gene3D" id="2.60.450.10">
    <property type="entry name" value="Lipopolysaccharide (LPS) transport protein A like domain"/>
    <property type="match status" value="1"/>
</dbReference>
<evidence type="ECO:0000256" key="1">
    <source>
        <dbReference type="SAM" id="Phobius"/>
    </source>
</evidence>
<evidence type="ECO:0000313" key="2">
    <source>
        <dbReference type="EMBL" id="CAA9349117.1"/>
    </source>
</evidence>
<evidence type="ECO:0008006" key="3">
    <source>
        <dbReference type="Google" id="ProtNLM"/>
    </source>
</evidence>
<dbReference type="AlphaFoldDB" id="A0A6J4M3Q8"/>
<dbReference type="NCBIfam" id="TIGR04409">
    <property type="entry name" value="LptC_YrbK"/>
    <property type="match status" value="1"/>
</dbReference>
<dbReference type="Pfam" id="PF06835">
    <property type="entry name" value="LptC"/>
    <property type="match status" value="1"/>
</dbReference>
<dbReference type="EMBL" id="CADCUC010000468">
    <property type="protein sequence ID" value="CAA9349117.1"/>
    <property type="molecule type" value="Genomic_DNA"/>
</dbReference>
<protein>
    <recommendedName>
        <fullName evidence="3">Lipopolysaccharide export system protein LptC</fullName>
    </recommendedName>
</protein>
<organism evidence="2">
    <name type="scientific">uncultured Microvirga sp</name>
    <dbReference type="NCBI Taxonomy" id="412392"/>
    <lineage>
        <taxon>Bacteria</taxon>
        <taxon>Pseudomonadati</taxon>
        <taxon>Pseudomonadota</taxon>
        <taxon>Alphaproteobacteria</taxon>
        <taxon>Hyphomicrobiales</taxon>
        <taxon>Methylobacteriaceae</taxon>
        <taxon>Microvirga</taxon>
        <taxon>environmental samples</taxon>
    </lineage>
</organism>
<feature type="non-terminal residue" evidence="2">
    <location>
        <position position="224"/>
    </location>
</feature>